<proteinExistence type="predicted"/>
<evidence type="ECO:0000313" key="3">
    <source>
        <dbReference type="Proteomes" id="UP000242913"/>
    </source>
</evidence>
<protein>
    <submittedName>
        <fullName evidence="2">Uncharacterized protein</fullName>
    </submittedName>
</protein>
<dbReference type="Proteomes" id="UP000242913">
    <property type="component" value="Unassembled WGS sequence"/>
</dbReference>
<accession>A0A238C3N9</accession>
<reference evidence="2 3" key="1">
    <citation type="submission" date="2015-12" db="EMBL/GenBank/DDBJ databases">
        <title>Draft genome of the nematode, Onchocerca flexuosa.</title>
        <authorList>
            <person name="Mitreva M."/>
        </authorList>
    </citation>
    <scope>NUCLEOTIDE SEQUENCE [LARGE SCALE GENOMIC DNA]</scope>
    <source>
        <strain evidence="2">Red Deer</strain>
    </source>
</reference>
<feature type="compositionally biased region" description="Basic and acidic residues" evidence="1">
    <location>
        <begin position="39"/>
        <end position="50"/>
    </location>
</feature>
<dbReference type="OrthoDB" id="10609396at2759"/>
<dbReference type="EMBL" id="KZ269978">
    <property type="protein sequence ID" value="OZC12059.1"/>
    <property type="molecule type" value="Genomic_DNA"/>
</dbReference>
<evidence type="ECO:0000313" key="2">
    <source>
        <dbReference type="EMBL" id="OZC12059.1"/>
    </source>
</evidence>
<sequence length="129" mass="14326">MILEAQNQPYKSIATTASSVQHENGFRNVDGPELQYLNRDKEMNGRRVLDLDSDSTTSSTSRRNTENIKADNDFIAWVERHSDLSSSASAAPVISTVTLPATDDTDSVKKRKAFSFFKRGLRNKESGGK</sequence>
<organism evidence="2 3">
    <name type="scientific">Onchocerca flexuosa</name>
    <dbReference type="NCBI Taxonomy" id="387005"/>
    <lineage>
        <taxon>Eukaryota</taxon>
        <taxon>Metazoa</taxon>
        <taxon>Ecdysozoa</taxon>
        <taxon>Nematoda</taxon>
        <taxon>Chromadorea</taxon>
        <taxon>Rhabditida</taxon>
        <taxon>Spirurina</taxon>
        <taxon>Spiruromorpha</taxon>
        <taxon>Filarioidea</taxon>
        <taxon>Onchocercidae</taxon>
        <taxon>Onchocerca</taxon>
    </lineage>
</organism>
<dbReference type="AlphaFoldDB" id="A0A238C3N9"/>
<feature type="region of interest" description="Disordered" evidence="1">
    <location>
        <begin position="39"/>
        <end position="65"/>
    </location>
</feature>
<gene>
    <name evidence="2" type="ORF">X798_00578</name>
</gene>
<evidence type="ECO:0000256" key="1">
    <source>
        <dbReference type="SAM" id="MobiDB-lite"/>
    </source>
</evidence>
<keyword evidence="3" id="KW-1185">Reference proteome</keyword>
<name>A0A238C3N9_9BILA</name>